<name>A0A1G2HSI5_9BACT</name>
<keyword evidence="2" id="KW-0812">Transmembrane</keyword>
<feature type="region of interest" description="Disordered" evidence="1">
    <location>
        <begin position="245"/>
        <end position="393"/>
    </location>
</feature>
<evidence type="ECO:0000313" key="4">
    <source>
        <dbReference type="Proteomes" id="UP000178774"/>
    </source>
</evidence>
<proteinExistence type="predicted"/>
<sequence>MFKYLKNFRAGIFKKIPLASFHKRHGKPILMGLVFTCLFSVVFYVAGVNNSYLLQKFPAAIPFLVADEVLNAPLDQSALNDEVVDDTPVEEVDGDGNPIAYPSRLTQLDIEVKEAGIPIHGMSLNKETREVRINFKPEATEEQKARAQEIVDNFDWVITYRDIFDAQKAKDQMMKEYPPEKLVAFSSYFPMIHYFLDHKEFRKLKSFMNNLFVQNIISQEDYMVFADILDGQKIYFNLAFNATPETTEPEVLGESEPEPTLEPEPTPESEPAPQEPEAPAESESESEPTPEPEPAPQEPEAPAEPAQEPEPEPEPESEPESESTLTDELPAEPAPESPPVIEEQPVQEPTPIEEPGPSPEPEPAPQEPPAVQEPPQEPAAPIEPAPEEPSVSE</sequence>
<comment type="caution">
    <text evidence="3">The sequence shown here is derived from an EMBL/GenBank/DDBJ whole genome shotgun (WGS) entry which is preliminary data.</text>
</comment>
<feature type="compositionally biased region" description="Acidic residues" evidence="1">
    <location>
        <begin position="278"/>
        <end position="290"/>
    </location>
</feature>
<feature type="transmembrane region" description="Helical" evidence="2">
    <location>
        <begin position="29"/>
        <end position="47"/>
    </location>
</feature>
<evidence type="ECO:0000256" key="2">
    <source>
        <dbReference type="SAM" id="Phobius"/>
    </source>
</evidence>
<feature type="compositionally biased region" description="Pro residues" evidence="1">
    <location>
        <begin position="352"/>
        <end position="384"/>
    </location>
</feature>
<evidence type="ECO:0000313" key="3">
    <source>
        <dbReference type="EMBL" id="OGZ65506.1"/>
    </source>
</evidence>
<keyword evidence="2" id="KW-1133">Transmembrane helix</keyword>
<feature type="compositionally biased region" description="Acidic residues" evidence="1">
    <location>
        <begin position="307"/>
        <end position="321"/>
    </location>
</feature>
<keyword evidence="2" id="KW-0472">Membrane</keyword>
<dbReference type="Proteomes" id="UP000178774">
    <property type="component" value="Unassembled WGS sequence"/>
</dbReference>
<evidence type="ECO:0000256" key="1">
    <source>
        <dbReference type="SAM" id="MobiDB-lite"/>
    </source>
</evidence>
<feature type="compositionally biased region" description="Low complexity" evidence="1">
    <location>
        <begin position="339"/>
        <end position="351"/>
    </location>
</feature>
<reference evidence="3 4" key="1">
    <citation type="journal article" date="2016" name="Nat. Commun.">
        <title>Thousands of microbial genomes shed light on interconnected biogeochemical processes in an aquifer system.</title>
        <authorList>
            <person name="Anantharaman K."/>
            <person name="Brown C.T."/>
            <person name="Hug L.A."/>
            <person name="Sharon I."/>
            <person name="Castelle C.J."/>
            <person name="Probst A.J."/>
            <person name="Thomas B.C."/>
            <person name="Singh A."/>
            <person name="Wilkins M.J."/>
            <person name="Karaoz U."/>
            <person name="Brodie E.L."/>
            <person name="Williams K.H."/>
            <person name="Hubbard S.S."/>
            <person name="Banfield J.F."/>
        </authorList>
    </citation>
    <scope>NUCLEOTIDE SEQUENCE [LARGE SCALE GENOMIC DNA]</scope>
</reference>
<organism evidence="3 4">
    <name type="scientific">Candidatus Staskawiczbacteria bacterium RIFCSPHIGHO2_01_FULL_41_41</name>
    <dbReference type="NCBI Taxonomy" id="1802203"/>
    <lineage>
        <taxon>Bacteria</taxon>
        <taxon>Candidatus Staskawicziibacteriota</taxon>
    </lineage>
</organism>
<dbReference type="AlphaFoldDB" id="A0A1G2HSI5"/>
<accession>A0A1G2HSI5</accession>
<dbReference type="EMBL" id="MHOP01000021">
    <property type="protein sequence ID" value="OGZ65506.1"/>
    <property type="molecule type" value="Genomic_DNA"/>
</dbReference>
<protein>
    <submittedName>
        <fullName evidence="3">Uncharacterized protein</fullName>
    </submittedName>
</protein>
<feature type="compositionally biased region" description="Acidic residues" evidence="1">
    <location>
        <begin position="247"/>
        <end position="267"/>
    </location>
</feature>
<gene>
    <name evidence="3" type="ORF">A2822_04395</name>
</gene>